<feature type="compositionally biased region" description="Low complexity" evidence="1">
    <location>
        <begin position="11"/>
        <end position="37"/>
    </location>
</feature>
<feature type="region of interest" description="Disordered" evidence="1">
    <location>
        <begin position="1419"/>
        <end position="1447"/>
    </location>
</feature>
<dbReference type="Proteomes" id="UP000009888">
    <property type="component" value="Unassembled WGS sequence"/>
</dbReference>
<feature type="region of interest" description="Disordered" evidence="1">
    <location>
        <begin position="130"/>
        <end position="149"/>
    </location>
</feature>
<dbReference type="Pfam" id="PF18741">
    <property type="entry name" value="MTES_1575"/>
    <property type="match status" value="1"/>
</dbReference>
<dbReference type="eggNOG" id="COG1112">
    <property type="taxonomic scope" value="Bacteria"/>
</dbReference>
<dbReference type="RefSeq" id="WP_007001287.1">
    <property type="nucleotide sequence ID" value="NZ_JH992955.1"/>
</dbReference>
<keyword evidence="4" id="KW-1185">Reference proteome</keyword>
<dbReference type="EMBL" id="AGWL01000005">
    <property type="protein sequence ID" value="EKU95320.1"/>
    <property type="molecule type" value="Genomic_DNA"/>
</dbReference>
<protein>
    <recommendedName>
        <fullName evidence="2">Restriction endonuclease type II-like domain-containing protein</fullName>
    </recommendedName>
</protein>
<feature type="region of interest" description="Disordered" evidence="1">
    <location>
        <begin position="424"/>
        <end position="447"/>
    </location>
</feature>
<organism evidence="3 4">
    <name type="scientific">Actinobaculum massiliense ACS-171-V-Col2</name>
    <dbReference type="NCBI Taxonomy" id="883066"/>
    <lineage>
        <taxon>Bacteria</taxon>
        <taxon>Bacillati</taxon>
        <taxon>Actinomycetota</taxon>
        <taxon>Actinomycetes</taxon>
        <taxon>Actinomycetales</taxon>
        <taxon>Actinomycetaceae</taxon>
        <taxon>Actinobaculum</taxon>
    </lineage>
</organism>
<feature type="compositionally biased region" description="Basic and acidic residues" evidence="1">
    <location>
        <begin position="435"/>
        <end position="447"/>
    </location>
</feature>
<name>K9F1I5_9ACTO</name>
<evidence type="ECO:0000313" key="4">
    <source>
        <dbReference type="Proteomes" id="UP000009888"/>
    </source>
</evidence>
<accession>K9F1I5</accession>
<proteinExistence type="predicted"/>
<feature type="region of interest" description="Disordered" evidence="1">
    <location>
        <begin position="1"/>
        <end position="107"/>
    </location>
</feature>
<reference evidence="3 4" key="1">
    <citation type="submission" date="2012-09" db="EMBL/GenBank/DDBJ databases">
        <title>The Genome Sequence of Actinobaculum massiliae ACS-171-V-COL2.</title>
        <authorList>
            <consortium name="The Broad Institute Genome Sequencing Platform"/>
            <person name="Earl A."/>
            <person name="Ward D."/>
            <person name="Feldgarden M."/>
            <person name="Gevers D."/>
            <person name="Saerens B."/>
            <person name="Vaneechoutte M."/>
            <person name="Walker B."/>
            <person name="Young S.K."/>
            <person name="Zeng Q."/>
            <person name="Gargeya S."/>
            <person name="Fitzgerald M."/>
            <person name="Haas B."/>
            <person name="Abouelleil A."/>
            <person name="Alvarado L."/>
            <person name="Arachchi H.M."/>
            <person name="Berlin A."/>
            <person name="Chapman S.B."/>
            <person name="Goldberg J."/>
            <person name="Griggs A."/>
            <person name="Gujja S."/>
            <person name="Hansen M."/>
            <person name="Howarth C."/>
            <person name="Imamovic A."/>
            <person name="Larimer J."/>
            <person name="McCowen C."/>
            <person name="Montmayeur A."/>
            <person name="Murphy C."/>
            <person name="Neiman D."/>
            <person name="Pearson M."/>
            <person name="Priest M."/>
            <person name="Roberts A."/>
            <person name="Saif S."/>
            <person name="Shea T."/>
            <person name="Sisk P."/>
            <person name="Sykes S."/>
            <person name="Wortman J."/>
            <person name="Nusbaum C."/>
            <person name="Birren B."/>
        </authorList>
    </citation>
    <scope>NUCLEOTIDE SEQUENCE [LARGE SCALE GENOMIC DNA]</scope>
    <source>
        <strain evidence="4">ACS-171-V-Col2</strain>
    </source>
</reference>
<evidence type="ECO:0000259" key="2">
    <source>
        <dbReference type="Pfam" id="PF18741"/>
    </source>
</evidence>
<dbReference type="STRING" id="202789.GCA_001457435_01035"/>
<feature type="region of interest" description="Disordered" evidence="1">
    <location>
        <begin position="254"/>
        <end position="294"/>
    </location>
</feature>
<feature type="compositionally biased region" description="Basic and acidic residues" evidence="1">
    <location>
        <begin position="1419"/>
        <end position="1440"/>
    </location>
</feature>
<feature type="domain" description="Restriction endonuclease type II-like" evidence="2">
    <location>
        <begin position="1278"/>
        <end position="1371"/>
    </location>
</feature>
<sequence length="1511" mass="162843">MSFFKRNRNNQDASSQDSEQSAQPEEQAAQPASASQPGELPAGQTAADSAESPDPTPASEQSDADQAQLGENAGREAGDEQADSAQESDAREDAEKSASANAIPPASREELLARAVDEWKQELAARLGTGSTANPTVDLTHPHPTGAAQLAAGSPTLITSLIREDKAQKDALAHLAQLREKIAAMRARHGYAMVDMAIGELTWTELPPRDPDDQLENSYEETGELKLDPEGIRSRSIAAEEGLGLAEMADELEANGGEEVETGQKESEAAGGVENRDNSPESSQPKRRQTPAIREVREVTEPIIYRTVTLEDAGEDARIVPTASLRVNPEVLRALRDHGTPSRELGKLAQLTAAPSATTEDEVINQVRQLGHIYLPGASYRPGRKLGSFADPEKEILADLENAKPYIRRSGVLAAIAGHEETRRLTSAPLVPADPEDRSPEGERGVGDQDVAELAAVESVATGRDVVVDTPPGSNGVGVKVSVAADAAASGRSVLYVPGRASDARAFVEEMNRLGVGELVVDFSQVEEVPLRLRTGLRQRLPEVNEEATLQVRSSLKKTRRELRNYVAALHEEDPAWEISAHGVLQELTQLTGGKNPPATRVRLAADVAADVRDDWDGVLAQLNEAAQAGAFVGTAGSAWAKSTVETEEEASRAYSVAQRMASETVPLAMEQSQRVAAETGLDRPATVAAWIEQTKMLDGVSATLDVFKPEIYARSVEDMVIATASDEWRAQHGEVMKRGQRRALKKQAKDYVRPGVSVHDMHHALAEVKNQREVWRRYSSDSSWPTLPEGMPMIRATAREVEKEVEELASFLPRSEALEEMPIEDLLALTRALAAERSAIENQPRRNRVLGGLRERGLGELVEDLAQREVEAENIASELKLALTNSVFEQVIARNTVLAELGPAELRQLLESLRKLDKEHTETLDTPVMRAAVSNMRSIARKYREETLVVDARLAAAGVTAIAPLTREHATLMQAARPVWVVSAAAVAHFLPAAPWADLVILDGLGAASLSGAIGPMIRGSQVAIFGDVRGAAQGGALAQLASVLPSIELPAFRSQHDELAIDVLTELGYGDTITAAPSVRRAGPERLTLVDGQGVPSPSTGMIEATAAEVEAVVDAVLDHALSNPGESLAVVSISETHAQHVRQEIDRAVAENPALAGCLREFGPEPFTVVNIVDAVGLRRDSIILTVGFGKTVHGRVLHSFGPLLTPEGVAGLVAAIEAPRREMQIISAIGPGEIDVDDLTGAGPRLLSQLLSRASGHNTARGPQPHEDDATPLEADMANRLRAQDLAVAVHYGLEDGVRIPLAIGEEEGSWKIAVLLDDAAYVAEQSLRRRDRYWPEILEELGWRVYQTYSAALFMDPAGEVERICDLLADREPAEEEAALAEAEISAEVPEVDASTWEAFGTGDDAQAERQLAKAEAESAAKQREARLNRDERPDVTPGLPLAAYSDDQLDAVVTWIASDGLPRTELDFMKALRNELDIKRRGAQIDAVLRNVVRRSGLLRPDGER</sequence>
<evidence type="ECO:0000256" key="1">
    <source>
        <dbReference type="SAM" id="MobiDB-lite"/>
    </source>
</evidence>
<dbReference type="PATRIC" id="fig|883066.3.peg.1134"/>
<dbReference type="InterPro" id="IPR049468">
    <property type="entry name" value="Restrct_endonuc-II-like_dom"/>
</dbReference>
<comment type="caution">
    <text evidence="3">The sequence shown here is derived from an EMBL/GenBank/DDBJ whole genome shotgun (WGS) entry which is preliminary data.</text>
</comment>
<gene>
    <name evidence="3" type="ORF">HMPREF9233_01081</name>
</gene>
<feature type="compositionally biased region" description="Basic and acidic residues" evidence="1">
    <location>
        <begin position="262"/>
        <end position="279"/>
    </location>
</feature>
<evidence type="ECO:0000313" key="3">
    <source>
        <dbReference type="EMBL" id="EKU95320.1"/>
    </source>
</evidence>
<dbReference type="HOGENOM" id="CLU_000788_1_0_11"/>